<dbReference type="RefSeq" id="WP_144975040.1">
    <property type="nucleotide sequence ID" value="NZ_CP036289.1"/>
</dbReference>
<dbReference type="GO" id="GO:0019853">
    <property type="term" value="P:L-ascorbic acid biosynthetic process"/>
    <property type="evidence" value="ECO:0007669"/>
    <property type="project" value="TreeGrafter"/>
</dbReference>
<dbReference type="AlphaFoldDB" id="A0A518CBZ0"/>
<keyword evidence="3" id="KW-0862">Zinc</keyword>
<dbReference type="InterPro" id="IPR013658">
    <property type="entry name" value="SGL"/>
</dbReference>
<protein>
    <submittedName>
        <fullName evidence="5">L-arabinolactonase</fullName>
        <ecNumber evidence="5">3.1.1.15</ecNumber>
    </submittedName>
</protein>
<dbReference type="EC" id="3.1.1.15" evidence="5"/>
<dbReference type="GO" id="GO:0050021">
    <property type="term" value="F:L-arabinonolactonase activity"/>
    <property type="evidence" value="ECO:0007669"/>
    <property type="project" value="UniProtKB-EC"/>
</dbReference>
<dbReference type="GO" id="GO:0005509">
    <property type="term" value="F:calcium ion binding"/>
    <property type="evidence" value="ECO:0007669"/>
    <property type="project" value="TreeGrafter"/>
</dbReference>
<name>A0A518CBZ0_9BACT</name>
<keyword evidence="6" id="KW-1185">Reference proteome</keyword>
<dbReference type="Pfam" id="PF08450">
    <property type="entry name" value="SGL"/>
    <property type="match status" value="1"/>
</dbReference>
<dbReference type="Gene3D" id="2.120.10.30">
    <property type="entry name" value="TolB, C-terminal domain"/>
    <property type="match status" value="1"/>
</dbReference>
<keyword evidence="5" id="KW-0378">Hydrolase</keyword>
<reference evidence="6" key="1">
    <citation type="submission" date="2019-02" db="EMBL/GenBank/DDBJ databases">
        <title>Deep-cultivation of Planctomycetes and their phenomic and genomic characterization uncovers novel biology.</title>
        <authorList>
            <person name="Wiegand S."/>
            <person name="Jogler M."/>
            <person name="Boedeker C."/>
            <person name="Pinto D."/>
            <person name="Vollmers J."/>
            <person name="Rivas-Marin E."/>
            <person name="Kohn T."/>
            <person name="Peeters S.H."/>
            <person name="Heuer A."/>
            <person name="Rast P."/>
            <person name="Oberbeckmann S."/>
            <person name="Bunk B."/>
            <person name="Jeske O."/>
            <person name="Meyerdierks A."/>
            <person name="Storesund J.E."/>
            <person name="Kallscheuer N."/>
            <person name="Luecker S."/>
            <person name="Lage O.M."/>
            <person name="Pohl T."/>
            <person name="Merkel B.J."/>
            <person name="Hornburger P."/>
            <person name="Mueller R.-W."/>
            <person name="Bruemmer F."/>
            <person name="Labrenz M."/>
            <person name="Spormann A.M."/>
            <person name="Op den Camp H."/>
            <person name="Overmann J."/>
            <person name="Amann R."/>
            <person name="Jetten M.S.M."/>
            <person name="Mascher T."/>
            <person name="Medema M.H."/>
            <person name="Devos D.P."/>
            <person name="Kaster A.-K."/>
            <person name="Ovreas L."/>
            <person name="Rohde M."/>
            <person name="Galperin M.Y."/>
            <person name="Jogler C."/>
        </authorList>
    </citation>
    <scope>NUCLEOTIDE SEQUENCE [LARGE SCALE GENOMIC DNA]</scope>
    <source>
        <strain evidence="6">Pan97</strain>
    </source>
</reference>
<sequence>MQTYTAQCVLDIQATLGEGPSWDAATGKLLWVDIENSLVNRFDPATGNNEAWTVEKECSFAIASSKGDIIVGTREGIVRLNPETGQVTKVANPDTNSDTNRFNDGKCDPKGRLFAGTISDTRTPGDANCYRFDSQFHYETVVPGVVNSNGLCWSPDHKLFYYIDTATRKIDAFDYEIETGQISNRRTVVDIPESLGIGKPDGMTIDSGGMLWTGMWGGASVCRWNPQTGELIGKIEISCPNVTSCCFGGENLDQLYITTPRKGLSDEQLKQFPQAGGIFLCQPGVSGAVTYPFAS</sequence>
<gene>
    <name evidence="5" type="primary">araB_2</name>
    <name evidence="5" type="ORF">Pan97_37690</name>
</gene>
<feature type="binding site" evidence="3">
    <location>
        <position position="103"/>
    </location>
    <ligand>
        <name>substrate</name>
    </ligand>
</feature>
<evidence type="ECO:0000256" key="2">
    <source>
        <dbReference type="PIRSR" id="PIRSR605511-1"/>
    </source>
</evidence>
<feature type="active site" description="Proton donor/acceptor" evidence="2">
    <location>
        <position position="201"/>
    </location>
</feature>
<organism evidence="5 6">
    <name type="scientific">Bremerella volcania</name>
    <dbReference type="NCBI Taxonomy" id="2527984"/>
    <lineage>
        <taxon>Bacteria</taxon>
        <taxon>Pseudomonadati</taxon>
        <taxon>Planctomycetota</taxon>
        <taxon>Planctomycetia</taxon>
        <taxon>Pirellulales</taxon>
        <taxon>Pirellulaceae</taxon>
        <taxon>Bremerella</taxon>
    </lineage>
</organism>
<dbReference type="Proteomes" id="UP000318626">
    <property type="component" value="Chromosome"/>
</dbReference>
<dbReference type="SUPFAM" id="SSF63829">
    <property type="entry name" value="Calcium-dependent phosphotriesterase"/>
    <property type="match status" value="1"/>
</dbReference>
<feature type="binding site" evidence="3">
    <location>
        <position position="101"/>
    </location>
    <ligand>
        <name>substrate</name>
    </ligand>
</feature>
<accession>A0A518CBZ0</accession>
<feature type="binding site" evidence="3">
    <location>
        <position position="201"/>
    </location>
    <ligand>
        <name>a divalent metal cation</name>
        <dbReference type="ChEBI" id="CHEBI:60240"/>
    </ligand>
</feature>
<dbReference type="EMBL" id="CP036289">
    <property type="protein sequence ID" value="QDU76714.1"/>
    <property type="molecule type" value="Genomic_DNA"/>
</dbReference>
<dbReference type="KEGG" id="bvo:Pan97_37690"/>
<dbReference type="InterPro" id="IPR005511">
    <property type="entry name" value="SMP-30"/>
</dbReference>
<feature type="binding site" evidence="3">
    <location>
        <position position="149"/>
    </location>
    <ligand>
        <name>a divalent metal cation</name>
        <dbReference type="ChEBI" id="CHEBI:60240"/>
    </ligand>
</feature>
<dbReference type="InterPro" id="IPR011042">
    <property type="entry name" value="6-blade_b-propeller_TolB-like"/>
</dbReference>
<dbReference type="PANTHER" id="PTHR10907">
    <property type="entry name" value="REGUCALCIN"/>
    <property type="match status" value="1"/>
</dbReference>
<dbReference type="GO" id="GO:0004341">
    <property type="term" value="F:gluconolactonase activity"/>
    <property type="evidence" value="ECO:0007669"/>
    <property type="project" value="TreeGrafter"/>
</dbReference>
<evidence type="ECO:0000313" key="6">
    <source>
        <dbReference type="Proteomes" id="UP000318626"/>
    </source>
</evidence>
<dbReference type="PANTHER" id="PTHR10907:SF47">
    <property type="entry name" value="REGUCALCIN"/>
    <property type="match status" value="1"/>
</dbReference>
<keyword evidence="3" id="KW-0479">Metal-binding</keyword>
<evidence type="ECO:0000313" key="5">
    <source>
        <dbReference type="EMBL" id="QDU76714.1"/>
    </source>
</evidence>
<dbReference type="PRINTS" id="PR01790">
    <property type="entry name" value="SMP30FAMILY"/>
</dbReference>
<evidence type="ECO:0000256" key="3">
    <source>
        <dbReference type="PIRSR" id="PIRSR605511-2"/>
    </source>
</evidence>
<feature type="binding site" evidence="3">
    <location>
        <position position="18"/>
    </location>
    <ligand>
        <name>a divalent metal cation</name>
        <dbReference type="ChEBI" id="CHEBI:60240"/>
    </ligand>
</feature>
<evidence type="ECO:0000259" key="4">
    <source>
        <dbReference type="Pfam" id="PF08450"/>
    </source>
</evidence>
<feature type="domain" description="SMP-30/Gluconolactonase/LRE-like region" evidence="4">
    <location>
        <begin position="16"/>
        <end position="259"/>
    </location>
</feature>
<dbReference type="OrthoDB" id="9775130at2"/>
<evidence type="ECO:0000256" key="1">
    <source>
        <dbReference type="ARBA" id="ARBA00008853"/>
    </source>
</evidence>
<comment type="similarity">
    <text evidence="1">Belongs to the SMP-30/CGR1 family.</text>
</comment>
<comment type="cofactor">
    <cofactor evidence="3">
        <name>Zn(2+)</name>
        <dbReference type="ChEBI" id="CHEBI:29105"/>
    </cofactor>
    <text evidence="3">Binds 1 divalent metal cation per subunit.</text>
</comment>
<proteinExistence type="inferred from homology"/>